<dbReference type="SUPFAM" id="SSF140996">
    <property type="entry name" value="Hermes dimerisation domain"/>
    <property type="match status" value="1"/>
</dbReference>
<dbReference type="EMBL" id="CAKOGL010000001">
    <property type="protein sequence ID" value="CAH2083585.1"/>
    <property type="molecule type" value="Genomic_DNA"/>
</dbReference>
<dbReference type="GO" id="GO:0008270">
    <property type="term" value="F:zinc ion binding"/>
    <property type="evidence" value="ECO:0007669"/>
    <property type="project" value="UniProtKB-KW"/>
</dbReference>
<feature type="domain" description="BED-type" evidence="10">
    <location>
        <begin position="134"/>
        <end position="185"/>
    </location>
</feature>
<protein>
    <recommendedName>
        <fullName evidence="10">BED-type domain-containing protein</fullName>
    </recommendedName>
</protein>
<evidence type="ECO:0000259" key="10">
    <source>
        <dbReference type="PROSITE" id="PS50808"/>
    </source>
</evidence>
<evidence type="ECO:0000256" key="4">
    <source>
        <dbReference type="ARBA" id="ARBA00022833"/>
    </source>
</evidence>
<comment type="caution">
    <text evidence="11">The sequence shown here is derived from an EMBL/GenBank/DDBJ whole genome shotgun (WGS) entry which is preliminary data.</text>
</comment>
<proteinExistence type="predicted"/>
<evidence type="ECO:0000256" key="8">
    <source>
        <dbReference type="ARBA" id="ARBA00023242"/>
    </source>
</evidence>
<gene>
    <name evidence="11" type="ORF">EEDITHA_LOCUS241</name>
</gene>
<dbReference type="Proteomes" id="UP001153954">
    <property type="component" value="Unassembled WGS sequence"/>
</dbReference>
<dbReference type="GO" id="GO:0009791">
    <property type="term" value="P:post-embryonic development"/>
    <property type="evidence" value="ECO:0007669"/>
    <property type="project" value="UniProtKB-ARBA"/>
</dbReference>
<dbReference type="InterPro" id="IPR012337">
    <property type="entry name" value="RNaseH-like_sf"/>
</dbReference>
<dbReference type="SUPFAM" id="SSF53098">
    <property type="entry name" value="Ribonuclease H-like"/>
    <property type="match status" value="1"/>
</dbReference>
<evidence type="ECO:0000256" key="2">
    <source>
        <dbReference type="ARBA" id="ARBA00022723"/>
    </source>
</evidence>
<dbReference type="GO" id="GO:0046983">
    <property type="term" value="F:protein dimerization activity"/>
    <property type="evidence" value="ECO:0007669"/>
    <property type="project" value="InterPro"/>
</dbReference>
<dbReference type="PROSITE" id="PS50808">
    <property type="entry name" value="ZF_BED"/>
    <property type="match status" value="1"/>
</dbReference>
<comment type="subcellular location">
    <subcellularLocation>
        <location evidence="1">Nucleus</location>
    </subcellularLocation>
</comment>
<accession>A0AAU9TFM1</accession>
<evidence type="ECO:0000256" key="5">
    <source>
        <dbReference type="ARBA" id="ARBA00023015"/>
    </source>
</evidence>
<keyword evidence="5" id="KW-0805">Transcription regulation</keyword>
<evidence type="ECO:0000256" key="7">
    <source>
        <dbReference type="ARBA" id="ARBA00023163"/>
    </source>
</evidence>
<dbReference type="InterPro" id="IPR036236">
    <property type="entry name" value="Znf_C2H2_sf"/>
</dbReference>
<keyword evidence="3 9" id="KW-0863">Zinc-finger</keyword>
<keyword evidence="7" id="KW-0804">Transcription</keyword>
<keyword evidence="6" id="KW-0238">DNA-binding</keyword>
<reference evidence="11" key="1">
    <citation type="submission" date="2022-03" db="EMBL/GenBank/DDBJ databases">
        <authorList>
            <person name="Tunstrom K."/>
        </authorList>
    </citation>
    <scope>NUCLEOTIDE SEQUENCE</scope>
</reference>
<keyword evidence="4" id="KW-0862">Zinc</keyword>
<evidence type="ECO:0000313" key="12">
    <source>
        <dbReference type="Proteomes" id="UP001153954"/>
    </source>
</evidence>
<dbReference type="InterPro" id="IPR008906">
    <property type="entry name" value="HATC_C_dom"/>
</dbReference>
<evidence type="ECO:0000256" key="6">
    <source>
        <dbReference type="ARBA" id="ARBA00023125"/>
    </source>
</evidence>
<dbReference type="PANTHER" id="PTHR46481">
    <property type="entry name" value="ZINC FINGER BED DOMAIN-CONTAINING PROTEIN 4"/>
    <property type="match status" value="1"/>
</dbReference>
<dbReference type="SUPFAM" id="SSF57667">
    <property type="entry name" value="beta-beta-alpha zinc fingers"/>
    <property type="match status" value="3"/>
</dbReference>
<keyword evidence="2" id="KW-0479">Metal-binding</keyword>
<dbReference type="PANTHER" id="PTHR46481:SF10">
    <property type="entry name" value="ZINC FINGER BED DOMAIN-CONTAINING PROTEIN 39"/>
    <property type="match status" value="1"/>
</dbReference>
<dbReference type="Pfam" id="PF02892">
    <property type="entry name" value="zf-BED"/>
    <property type="match status" value="3"/>
</dbReference>
<name>A0AAU9TFM1_EUPED</name>
<organism evidence="11 12">
    <name type="scientific">Euphydryas editha</name>
    <name type="common">Edith's checkerspot</name>
    <dbReference type="NCBI Taxonomy" id="104508"/>
    <lineage>
        <taxon>Eukaryota</taxon>
        <taxon>Metazoa</taxon>
        <taxon>Ecdysozoa</taxon>
        <taxon>Arthropoda</taxon>
        <taxon>Hexapoda</taxon>
        <taxon>Insecta</taxon>
        <taxon>Pterygota</taxon>
        <taxon>Neoptera</taxon>
        <taxon>Endopterygota</taxon>
        <taxon>Lepidoptera</taxon>
        <taxon>Glossata</taxon>
        <taxon>Ditrysia</taxon>
        <taxon>Papilionoidea</taxon>
        <taxon>Nymphalidae</taxon>
        <taxon>Nymphalinae</taxon>
        <taxon>Euphydryas</taxon>
    </lineage>
</organism>
<dbReference type="GO" id="GO:0005634">
    <property type="term" value="C:nucleus"/>
    <property type="evidence" value="ECO:0007669"/>
    <property type="project" value="UniProtKB-SubCell"/>
</dbReference>
<sequence length="779" mass="89045">MVRVNSSILCDYYVKDNANKKAKCNVCGVYISYKTTTGNLKAHLKNRHIEIYRIVTDHQTTSLHKMKRVNTGNVCDYYVKDNANKKAKCNVCGVYISYKTTTGNLKSHLKNRHIEIYRIVTDHQTTSLPKMKRVNTGTLWDYYVKDNANKKAKCNVCGLNISYKTSTGNLTSHLKKKHIEIYRTVMNHRTISLHSNEQNAAIEVKPQRSSSSPTFSLISQSTASTSRSVPTVECQEKTQTRLDIFTPKKINKDMKSKIDNDLLELFTKGFQPFSLVEEPCFEKFCRWIPGYQLPSRKHISSTLIPQYYTKVRADVKKRLSNPQKVEKISLTLDMWTSRANENYMAITGHYITSTFAMQSVLLACDYFSDRHTSINIQDFLKKSVDEWNLQEKINFVVSDNASNVQQALTDLGWKHFDCYGHTLNVIVQDALSTVQMTIDKVKEIVRFFKKSSNAMEKLLEFQKTENEAAVPLKLKQDMPTHWNSTFHMIVRFIELQSAIKSTATVIGKDLPFISKEEWILLQQLKVVLKPFDDITSAMSREKYVTASSIIPITQALINTCDRILDSYVPPVSEENLVSPAAVVSQKLKDGLITHLGNVQKNRTFSLCTFLDPRYKISGFQDKAEGVRTKKHVQDLVHNMITKENVEVIPALTASDTNTHTVGIELSPWSILSDLIETNKSPRTSTPLSKAIQEVDLYLDEDRLPIYNSDGIQNCPLQWWQNHHQKYPHLSKLIRLHGNIVATSVPCERIFSRVGLLISDRRTRLDHNKVAKLMFINGNT</sequence>
<dbReference type="InterPro" id="IPR003656">
    <property type="entry name" value="Znf_BED"/>
</dbReference>
<keyword evidence="12" id="KW-1185">Reference proteome</keyword>
<dbReference type="Pfam" id="PF05699">
    <property type="entry name" value="Dimer_Tnp_hAT"/>
    <property type="match status" value="1"/>
</dbReference>
<dbReference type="AlphaFoldDB" id="A0AAU9TFM1"/>
<dbReference type="GO" id="GO:0003677">
    <property type="term" value="F:DNA binding"/>
    <property type="evidence" value="ECO:0007669"/>
    <property type="project" value="UniProtKB-KW"/>
</dbReference>
<evidence type="ECO:0000256" key="3">
    <source>
        <dbReference type="ARBA" id="ARBA00022771"/>
    </source>
</evidence>
<evidence type="ECO:0000256" key="9">
    <source>
        <dbReference type="PROSITE-ProRule" id="PRU00027"/>
    </source>
</evidence>
<dbReference type="InterPro" id="IPR052035">
    <property type="entry name" value="ZnF_BED_domain_contain"/>
</dbReference>
<dbReference type="SMART" id="SM00614">
    <property type="entry name" value="ZnF_BED"/>
    <property type="match status" value="3"/>
</dbReference>
<evidence type="ECO:0000313" key="11">
    <source>
        <dbReference type="EMBL" id="CAH2083585.1"/>
    </source>
</evidence>
<keyword evidence="8" id="KW-0539">Nucleus</keyword>
<evidence type="ECO:0000256" key="1">
    <source>
        <dbReference type="ARBA" id="ARBA00004123"/>
    </source>
</evidence>